<dbReference type="PANTHER" id="PTHR11786:SF0">
    <property type="entry name" value="ARYLAMINE N-ACETYLTRANSFERASE 4-RELATED"/>
    <property type="match status" value="1"/>
</dbReference>
<dbReference type="Proteomes" id="UP001152320">
    <property type="component" value="Chromosome 19"/>
</dbReference>
<dbReference type="EC" id="2.3.1.5" evidence="2"/>
<dbReference type="InterPro" id="IPR038765">
    <property type="entry name" value="Papain-like_cys_pep_sf"/>
</dbReference>
<comment type="caution">
    <text evidence="3">The sequence shown here is derived from an EMBL/GenBank/DDBJ whole genome shotgun (WGS) entry which is preliminary data.</text>
</comment>
<dbReference type="OrthoDB" id="10260017at2759"/>
<accession>A0A9Q1BER4</accession>
<comment type="similarity">
    <text evidence="1">Belongs to the arylamine N-acetyltransferase family.</text>
</comment>
<sequence>MASRIQIQHTSLQQYSRLGRFCLQDSEMRGQMWPFKATVGGQDNAEVSIAKEEAINFVEKVLESDNPIAEVTKNPLEFLQELHKKFRYSVPFTNLSYVTKGGFQTVDPKQKKDVLFRRQGGACFDTVPLIKAVLKHLGYKTFLISAGIPSSRTRLTDSHVGLVVKDNTCPGSVHLVETGTRHPIPQPVALDFSTVSQEYHLGLYPVRFFKDGPGIVKMCSPDIGDNGCSKIKFEGEMWNVLITYRLLQRRSTQDCNNVINYIVKNKDELPEMRSQLFIFGFSQGLPTSIFGNQFSQYGKNGLNKKKRTLQNDSEIIKTVQQHFPQYSTEKVEGALTFWNSLRE</sequence>
<evidence type="ECO:0000256" key="1">
    <source>
        <dbReference type="ARBA" id="ARBA00006547"/>
    </source>
</evidence>
<proteinExistence type="inferred from homology"/>
<dbReference type="InterPro" id="IPR001447">
    <property type="entry name" value="Arylamine_N-AcTrfase"/>
</dbReference>
<organism evidence="3 4">
    <name type="scientific">Holothuria leucospilota</name>
    <name type="common">Black long sea cucumber</name>
    <name type="synonym">Mertensiothuria leucospilota</name>
    <dbReference type="NCBI Taxonomy" id="206669"/>
    <lineage>
        <taxon>Eukaryota</taxon>
        <taxon>Metazoa</taxon>
        <taxon>Echinodermata</taxon>
        <taxon>Eleutherozoa</taxon>
        <taxon>Echinozoa</taxon>
        <taxon>Holothuroidea</taxon>
        <taxon>Aspidochirotacea</taxon>
        <taxon>Aspidochirotida</taxon>
        <taxon>Holothuriidae</taxon>
        <taxon>Holothuria</taxon>
    </lineage>
</organism>
<dbReference type="Pfam" id="PF00797">
    <property type="entry name" value="Acetyltransf_2"/>
    <property type="match status" value="1"/>
</dbReference>
<dbReference type="InterPro" id="IPR053710">
    <property type="entry name" value="Arylamine_NAT_domain_sf"/>
</dbReference>
<gene>
    <name evidence="3" type="ORF">HOLleu_36511</name>
</gene>
<dbReference type="PANTHER" id="PTHR11786">
    <property type="entry name" value="N-HYDROXYARYLAMINE O-ACETYLTRANSFERASE"/>
    <property type="match status" value="1"/>
</dbReference>
<reference evidence="3" key="1">
    <citation type="submission" date="2021-10" db="EMBL/GenBank/DDBJ databases">
        <title>Tropical sea cucumber genome reveals ecological adaptation and Cuvierian tubules defense mechanism.</title>
        <authorList>
            <person name="Chen T."/>
        </authorList>
    </citation>
    <scope>NUCLEOTIDE SEQUENCE</scope>
    <source>
        <strain evidence="3">Nanhai2018</strain>
        <tissue evidence="3">Muscle</tissue>
    </source>
</reference>
<dbReference type="AlphaFoldDB" id="A0A9Q1BER4"/>
<dbReference type="EMBL" id="JAIZAY010000019">
    <property type="protein sequence ID" value="KAJ8023930.1"/>
    <property type="molecule type" value="Genomic_DNA"/>
</dbReference>
<protein>
    <recommendedName>
        <fullName evidence="2">arylamine N-acetyltransferase</fullName>
        <ecNumber evidence="2">2.3.1.5</ecNumber>
    </recommendedName>
</protein>
<evidence type="ECO:0000313" key="4">
    <source>
        <dbReference type="Proteomes" id="UP001152320"/>
    </source>
</evidence>
<dbReference type="GO" id="GO:0004060">
    <property type="term" value="F:arylamine N-acetyltransferase activity"/>
    <property type="evidence" value="ECO:0007669"/>
    <property type="project" value="UniProtKB-EC"/>
</dbReference>
<name>A0A9Q1BER4_HOLLE</name>
<keyword evidence="4" id="KW-1185">Reference proteome</keyword>
<evidence type="ECO:0000256" key="2">
    <source>
        <dbReference type="ARBA" id="ARBA00012701"/>
    </source>
</evidence>
<dbReference type="SUPFAM" id="SSF54001">
    <property type="entry name" value="Cysteine proteinases"/>
    <property type="match status" value="1"/>
</dbReference>
<evidence type="ECO:0000313" key="3">
    <source>
        <dbReference type="EMBL" id="KAJ8023930.1"/>
    </source>
</evidence>
<dbReference type="Gene3D" id="3.30.2140.20">
    <property type="match status" value="1"/>
</dbReference>